<sequence>MNIHDTLKGAQRRWAETCANSDVGLWWIADDVRQFWPGASEDQIRLETLRAIRPLLNDGSLRAVNLLPGGSYQPWEGSVDEHLARIDAEWAALKRPPDLGDIVWFIGTR</sequence>
<name>A0ABT5DBU0_9BACT</name>
<dbReference type="Proteomes" id="UP001221838">
    <property type="component" value="Unassembled WGS sequence"/>
</dbReference>
<evidence type="ECO:0000313" key="2">
    <source>
        <dbReference type="Proteomes" id="UP001221838"/>
    </source>
</evidence>
<reference evidence="1 2" key="1">
    <citation type="submission" date="2022-11" db="EMBL/GenBank/DDBJ databases">
        <title>Minimal conservation of predation-associated metabolite biosynthetic gene clusters underscores biosynthetic potential of Myxococcota including descriptions for ten novel species: Archangium lansinium sp. nov., Myxococcus landrumus sp. nov., Nannocystis bai.</title>
        <authorList>
            <person name="Ahearne A."/>
            <person name="Stevens C."/>
            <person name="Dowd S."/>
        </authorList>
    </citation>
    <scope>NUCLEOTIDE SEQUENCE [LARGE SCALE GENOMIC DNA]</scope>
    <source>
        <strain evidence="1 2">NCWAL01</strain>
    </source>
</reference>
<protein>
    <submittedName>
        <fullName evidence="1">Uncharacterized protein</fullName>
    </submittedName>
</protein>
<evidence type="ECO:0000313" key="1">
    <source>
        <dbReference type="EMBL" id="MDC0711098.1"/>
    </source>
</evidence>
<gene>
    <name evidence="1" type="ORF">POL68_21685</name>
</gene>
<proteinExistence type="predicted"/>
<keyword evidence="2" id="KW-1185">Reference proteome</keyword>
<comment type="caution">
    <text evidence="1">The sequence shown here is derived from an EMBL/GenBank/DDBJ whole genome shotgun (WGS) entry which is preliminary data.</text>
</comment>
<organism evidence="1 2">
    <name type="scientific">Stigmatella ashevillensis</name>
    <dbReference type="NCBI Taxonomy" id="2995309"/>
    <lineage>
        <taxon>Bacteria</taxon>
        <taxon>Pseudomonadati</taxon>
        <taxon>Myxococcota</taxon>
        <taxon>Myxococcia</taxon>
        <taxon>Myxococcales</taxon>
        <taxon>Cystobacterineae</taxon>
        <taxon>Archangiaceae</taxon>
        <taxon>Stigmatella</taxon>
    </lineage>
</organism>
<dbReference type="RefSeq" id="WP_272141061.1">
    <property type="nucleotide sequence ID" value="NZ_JAQNDM010000002.1"/>
</dbReference>
<dbReference type="EMBL" id="JAQNDM010000002">
    <property type="protein sequence ID" value="MDC0711098.1"/>
    <property type="molecule type" value="Genomic_DNA"/>
</dbReference>
<accession>A0ABT5DBU0</accession>